<dbReference type="RefSeq" id="WP_183900532.1">
    <property type="nucleotide sequence ID" value="NZ_JACIDW010000007.1"/>
</dbReference>
<comment type="caution">
    <text evidence="3">The sequence shown here is derived from an EMBL/GenBank/DDBJ whole genome shotgun (WGS) entry which is preliminary data.</text>
</comment>
<dbReference type="Pfam" id="PF04241">
    <property type="entry name" value="DUF423"/>
    <property type="match status" value="1"/>
</dbReference>
<feature type="transmembrane region" description="Helical" evidence="1">
    <location>
        <begin position="66"/>
        <end position="91"/>
    </location>
</feature>
<evidence type="ECO:0000256" key="1">
    <source>
        <dbReference type="SAM" id="Phobius"/>
    </source>
</evidence>
<proteinExistence type="predicted"/>
<keyword evidence="1" id="KW-0812">Transmembrane</keyword>
<accession>A0A7W6CTL9</accession>
<sequence>MTLNQRFSPLFLVLSGLFGFAGVALAAASAHLDGDGRFLASASAMLIAHAPALLALALAGERLRTAWLAGLLMGVGTLLFAGDLVALRFAGAGLFPMAAPTGGFAMMFGWLAIAAGAFLRNRAR</sequence>
<name>A0A7W6CTL9_9HYPH</name>
<protein>
    <submittedName>
        <fullName evidence="3">Uncharacterized membrane protein YgdD (TMEM256/DUF423 family)</fullName>
    </submittedName>
</protein>
<feature type="signal peptide" evidence="2">
    <location>
        <begin position="1"/>
        <end position="26"/>
    </location>
</feature>
<keyword evidence="1" id="KW-0472">Membrane</keyword>
<dbReference type="Proteomes" id="UP000582090">
    <property type="component" value="Unassembled WGS sequence"/>
</dbReference>
<evidence type="ECO:0000313" key="3">
    <source>
        <dbReference type="EMBL" id="MBB3964923.1"/>
    </source>
</evidence>
<keyword evidence="4" id="KW-1185">Reference proteome</keyword>
<dbReference type="EMBL" id="JACIDW010000007">
    <property type="protein sequence ID" value="MBB3964923.1"/>
    <property type="molecule type" value="Genomic_DNA"/>
</dbReference>
<organism evidence="3 4">
    <name type="scientific">Rhizobium metallidurans</name>
    <dbReference type="NCBI Taxonomy" id="1265931"/>
    <lineage>
        <taxon>Bacteria</taxon>
        <taxon>Pseudomonadati</taxon>
        <taxon>Pseudomonadota</taxon>
        <taxon>Alphaproteobacteria</taxon>
        <taxon>Hyphomicrobiales</taxon>
        <taxon>Rhizobiaceae</taxon>
        <taxon>Rhizobium/Agrobacterium group</taxon>
        <taxon>Rhizobium</taxon>
    </lineage>
</organism>
<evidence type="ECO:0000313" key="4">
    <source>
        <dbReference type="Proteomes" id="UP000582090"/>
    </source>
</evidence>
<evidence type="ECO:0000256" key="2">
    <source>
        <dbReference type="SAM" id="SignalP"/>
    </source>
</evidence>
<feature type="transmembrane region" description="Helical" evidence="1">
    <location>
        <begin position="97"/>
        <end position="119"/>
    </location>
</feature>
<keyword evidence="2" id="KW-0732">Signal</keyword>
<dbReference type="AlphaFoldDB" id="A0A7W6CTL9"/>
<feature type="chain" id="PRO_5031490385" evidence="2">
    <location>
        <begin position="27"/>
        <end position="124"/>
    </location>
</feature>
<keyword evidence="1" id="KW-1133">Transmembrane helix</keyword>
<gene>
    <name evidence="3" type="ORF">GGQ67_002590</name>
</gene>
<reference evidence="3 4" key="1">
    <citation type="submission" date="2020-08" db="EMBL/GenBank/DDBJ databases">
        <title>Genomic Encyclopedia of Type Strains, Phase IV (KMG-IV): sequencing the most valuable type-strain genomes for metagenomic binning, comparative biology and taxonomic classification.</title>
        <authorList>
            <person name="Goeker M."/>
        </authorList>
    </citation>
    <scope>NUCLEOTIDE SEQUENCE [LARGE SCALE GENOMIC DNA]</scope>
    <source>
        <strain evidence="3 4">DSM 26575</strain>
    </source>
</reference>
<feature type="transmembrane region" description="Helical" evidence="1">
    <location>
        <begin position="36"/>
        <end position="59"/>
    </location>
</feature>
<dbReference type="InterPro" id="IPR006696">
    <property type="entry name" value="DUF423"/>
</dbReference>